<protein>
    <submittedName>
        <fullName evidence="9">Polyprenol phosphomannose-dependent alpha 1,6 mannosyltransferase MptB</fullName>
    </submittedName>
</protein>
<keyword evidence="10" id="KW-1185">Reference proteome</keyword>
<evidence type="ECO:0000313" key="9">
    <source>
        <dbReference type="EMBL" id="WGH93499.1"/>
    </source>
</evidence>
<dbReference type="Pfam" id="PF26314">
    <property type="entry name" value="MptA_B_family"/>
    <property type="match status" value="1"/>
</dbReference>
<accession>A0AAJ6AJR9</accession>
<feature type="transmembrane region" description="Helical" evidence="8">
    <location>
        <begin position="498"/>
        <end position="518"/>
    </location>
</feature>
<sequence length="543" mass="60042">MTLGIWFHRRLLSLAHPEPRRHLLTGLIASLAIMVSSWGVGWLPSSQFSWFAHSTVLNPLRVETAGVLTCAIVLVTASLLLVRCWLRLGQDLRLPHTRYRGINPEPEPGAPARLEHARYRVLTRAMVLWTLPLIFTFPIFSRDVYSYIAQGQVLHSGWSPYETGVSTLPGWFSQGADSIWAESPSPYGPLFLLLAQGITFVSGQVPEIAVLLFRVVSIAGLFLCWYTVIELSRRFGARPDWALWVSVLNPLVSLYLVAGVHNDSLMLGLLLAGFLLLGSYRPTTGWWLRTVVGLVLIACSIGIKPLTILALPFAAMMLCRPDPQDQPEVSYRQRILAWGLCAVVVGAVMTVFGWISGLWFGWIPAMTTAGDAAFPYAPFGLLGLGIGWITDALAQTGIRPVADVVYTLGTVISAVVVAYLALKRSVTHPVISTGIALIVSILLAPIIQPWYLLWVLPLFAVVRLWHPRWSWMLYLLIMVLVVIGVVDQVSVAEWIPILLVRVITGVIGVIGMVGLLFWDPATSQAFPPQRDRDATTLRHLEKD</sequence>
<evidence type="ECO:0000256" key="5">
    <source>
        <dbReference type="ARBA" id="ARBA00022989"/>
    </source>
</evidence>
<evidence type="ECO:0000256" key="7">
    <source>
        <dbReference type="ARBA" id="ARBA00043987"/>
    </source>
</evidence>
<feature type="transmembrane region" description="Helical" evidence="8">
    <location>
        <begin position="434"/>
        <end position="456"/>
    </location>
</feature>
<dbReference type="GO" id="GO:0016020">
    <property type="term" value="C:membrane"/>
    <property type="evidence" value="ECO:0007669"/>
    <property type="project" value="UniProtKB-SubCell"/>
</dbReference>
<keyword evidence="4 8" id="KW-0812">Transmembrane</keyword>
<evidence type="ECO:0000256" key="3">
    <source>
        <dbReference type="ARBA" id="ARBA00022679"/>
    </source>
</evidence>
<proteinExistence type="inferred from homology"/>
<keyword evidence="6 8" id="KW-0472">Membrane</keyword>
<keyword evidence="5 8" id="KW-1133">Transmembrane helix</keyword>
<feature type="transmembrane region" description="Helical" evidence="8">
    <location>
        <begin position="335"/>
        <end position="362"/>
    </location>
</feature>
<feature type="transmembrane region" description="Helical" evidence="8">
    <location>
        <begin position="21"/>
        <end position="44"/>
    </location>
</feature>
<evidence type="ECO:0000256" key="2">
    <source>
        <dbReference type="ARBA" id="ARBA00022676"/>
    </source>
</evidence>
<evidence type="ECO:0000256" key="6">
    <source>
        <dbReference type="ARBA" id="ARBA00023136"/>
    </source>
</evidence>
<dbReference type="RefSeq" id="WP_279674985.1">
    <property type="nucleotide sequence ID" value="NZ_CP122566.1"/>
</dbReference>
<feature type="transmembrane region" description="Helical" evidence="8">
    <location>
        <begin position="208"/>
        <end position="229"/>
    </location>
</feature>
<evidence type="ECO:0000256" key="8">
    <source>
        <dbReference type="SAM" id="Phobius"/>
    </source>
</evidence>
<feature type="transmembrane region" description="Helical" evidence="8">
    <location>
        <begin position="64"/>
        <end position="86"/>
    </location>
</feature>
<dbReference type="Proteomes" id="UP001224674">
    <property type="component" value="Chromosome"/>
</dbReference>
<feature type="transmembrane region" description="Helical" evidence="8">
    <location>
        <begin position="121"/>
        <end position="140"/>
    </location>
</feature>
<keyword evidence="2 9" id="KW-0328">Glycosyltransferase</keyword>
<dbReference type="NCBIfam" id="NF038066">
    <property type="entry name" value="MptB"/>
    <property type="match status" value="1"/>
</dbReference>
<feature type="transmembrane region" description="Helical" evidence="8">
    <location>
        <begin position="292"/>
        <end position="315"/>
    </location>
</feature>
<reference evidence="9 10" key="1">
    <citation type="submission" date="2023-03" db="EMBL/GenBank/DDBJ databases">
        <title>Complete genome sequences of several Auritidibacter ignavus strains isolated from ear infections.</title>
        <authorList>
            <person name="Baehr T."/>
            <person name="Baumhoegger A.M."/>
        </authorList>
    </citation>
    <scope>NUCLEOTIDE SEQUENCE [LARGE SCALE GENOMIC DNA]</scope>
    <source>
        <strain evidence="9 10">BABAE-6</strain>
    </source>
</reference>
<keyword evidence="3" id="KW-0808">Transferase</keyword>
<dbReference type="InterPro" id="IPR049829">
    <property type="entry name" value="MptA/B-like"/>
</dbReference>
<feature type="transmembrane region" description="Helical" evidence="8">
    <location>
        <begin position="241"/>
        <end position="258"/>
    </location>
</feature>
<feature type="transmembrane region" description="Helical" evidence="8">
    <location>
        <begin position="374"/>
        <end position="398"/>
    </location>
</feature>
<gene>
    <name evidence="9" type="primary">mptB</name>
    <name evidence="9" type="ORF">QDX21_01400</name>
</gene>
<evidence type="ECO:0000256" key="4">
    <source>
        <dbReference type="ARBA" id="ARBA00022692"/>
    </source>
</evidence>
<feature type="transmembrane region" description="Helical" evidence="8">
    <location>
        <begin position="468"/>
        <end position="486"/>
    </location>
</feature>
<dbReference type="GO" id="GO:0016757">
    <property type="term" value="F:glycosyltransferase activity"/>
    <property type="evidence" value="ECO:0007669"/>
    <property type="project" value="UniProtKB-KW"/>
</dbReference>
<evidence type="ECO:0000256" key="1">
    <source>
        <dbReference type="ARBA" id="ARBA00004141"/>
    </source>
</evidence>
<feature type="transmembrane region" description="Helical" evidence="8">
    <location>
        <begin position="264"/>
        <end position="280"/>
    </location>
</feature>
<comment type="subcellular location">
    <subcellularLocation>
        <location evidence="1">Membrane</location>
        <topology evidence="1">Multi-pass membrane protein</topology>
    </subcellularLocation>
</comment>
<comment type="similarity">
    <text evidence="7">Belongs to the MptA/B family.</text>
</comment>
<organism evidence="9 10">
    <name type="scientific">Auritidibacter ignavus</name>
    <dbReference type="NCBI Taxonomy" id="678932"/>
    <lineage>
        <taxon>Bacteria</taxon>
        <taxon>Bacillati</taxon>
        <taxon>Actinomycetota</taxon>
        <taxon>Actinomycetes</taxon>
        <taxon>Micrococcales</taxon>
        <taxon>Micrococcaceae</taxon>
        <taxon>Auritidibacter</taxon>
    </lineage>
</organism>
<feature type="transmembrane region" description="Helical" evidence="8">
    <location>
        <begin position="404"/>
        <end position="422"/>
    </location>
</feature>
<evidence type="ECO:0000313" key="10">
    <source>
        <dbReference type="Proteomes" id="UP001224674"/>
    </source>
</evidence>
<dbReference type="AlphaFoldDB" id="A0AAJ6AJR9"/>
<dbReference type="EMBL" id="CP122566">
    <property type="protein sequence ID" value="WGH93499.1"/>
    <property type="molecule type" value="Genomic_DNA"/>
</dbReference>
<name>A0AAJ6AJR9_9MICC</name>